<dbReference type="PROSITE" id="PS50077">
    <property type="entry name" value="HEAT_REPEAT"/>
    <property type="match status" value="1"/>
</dbReference>
<feature type="region of interest" description="Disordered" evidence="3">
    <location>
        <begin position="1"/>
        <end position="37"/>
    </location>
</feature>
<organism evidence="5 6">
    <name type="scientific">Basidiobolus meristosporus CBS 931.73</name>
    <dbReference type="NCBI Taxonomy" id="1314790"/>
    <lineage>
        <taxon>Eukaryota</taxon>
        <taxon>Fungi</taxon>
        <taxon>Fungi incertae sedis</taxon>
        <taxon>Zoopagomycota</taxon>
        <taxon>Entomophthoromycotina</taxon>
        <taxon>Basidiobolomycetes</taxon>
        <taxon>Basidiobolales</taxon>
        <taxon>Basidiobolaceae</taxon>
        <taxon>Basidiobolus</taxon>
    </lineage>
</organism>
<evidence type="ECO:0000313" key="6">
    <source>
        <dbReference type="Proteomes" id="UP000193498"/>
    </source>
</evidence>
<evidence type="ECO:0000256" key="3">
    <source>
        <dbReference type="SAM" id="MobiDB-lite"/>
    </source>
</evidence>
<dbReference type="FunCoup" id="A0A1Y1WUJ2">
    <property type="interactions" value="58"/>
</dbReference>
<feature type="compositionally biased region" description="Basic and acidic residues" evidence="3">
    <location>
        <begin position="412"/>
        <end position="421"/>
    </location>
</feature>
<feature type="repeat" description="HEAT" evidence="2">
    <location>
        <begin position="237"/>
        <end position="275"/>
    </location>
</feature>
<protein>
    <submittedName>
        <fullName evidence="5">IFRD-domain-containing protein</fullName>
    </submittedName>
</protein>
<dbReference type="Proteomes" id="UP000193498">
    <property type="component" value="Unassembled WGS sequence"/>
</dbReference>
<evidence type="ECO:0000313" key="5">
    <source>
        <dbReference type="EMBL" id="ORX77075.1"/>
    </source>
</evidence>
<sequence>MTHSTPKNLLKKAVRSSGKASNHSHTPTSSRNASDFEDEVFSEGSDSTIDSLSSFQDDWSIVDWNDEFKRIIEELSEKRTTTRESTLLKLIKALSHKFLDEDLQLQSESIIDTLKKCLKKSGSAREKILASKAITLCFITLGAGEESLYKDVSPILKNIVHNSAEPEVLSAAISALAMICFIASSDEFETLKLMDMFAIVFKDSHKLTQAAISAINAHGLLFTTVSPRLGRSMFDSVMPVLTRLLESPNTALRVASGENIALMIETLRDDTSTNFRYDGIQNLTRSLTALVTDSRKHRSKKDRSTQRSAFRDIVSSIEERNPPELKLKFRGEVITFTGWSEIKQLTAFREALAEGLHVHFQYNELLHDIFDVSLAPDAEGSSGYLPSLVVSPNSELSKLRTQGMAKQRQQRSRYESFNEDD</sequence>
<gene>
    <name evidence="5" type="ORF">K493DRAFT_271654</name>
</gene>
<feature type="domain" description="Interferon-related developmental regulator N-terminal" evidence="4">
    <location>
        <begin position="54"/>
        <end position="318"/>
    </location>
</feature>
<dbReference type="OrthoDB" id="18978at2759"/>
<dbReference type="STRING" id="1314790.A0A1Y1WUJ2"/>
<feature type="region of interest" description="Disordered" evidence="3">
    <location>
        <begin position="399"/>
        <end position="421"/>
    </location>
</feature>
<comment type="caution">
    <text evidence="5">The sequence shown here is derived from an EMBL/GenBank/DDBJ whole genome shotgun (WGS) entry which is preliminary data.</text>
</comment>
<proteinExistence type="inferred from homology"/>
<dbReference type="PANTHER" id="PTHR12354">
    <property type="entry name" value="INTERFERON-RELATED DEVELOPMENTAL REGULATOR"/>
    <property type="match status" value="1"/>
</dbReference>
<evidence type="ECO:0000259" key="4">
    <source>
        <dbReference type="Pfam" id="PF05004"/>
    </source>
</evidence>
<evidence type="ECO:0000256" key="2">
    <source>
        <dbReference type="PROSITE-ProRule" id="PRU00103"/>
    </source>
</evidence>
<reference evidence="5 6" key="1">
    <citation type="submission" date="2016-07" db="EMBL/GenBank/DDBJ databases">
        <title>Pervasive Adenine N6-methylation of Active Genes in Fungi.</title>
        <authorList>
            <consortium name="DOE Joint Genome Institute"/>
            <person name="Mondo S.J."/>
            <person name="Dannebaum R.O."/>
            <person name="Kuo R.C."/>
            <person name="Labutti K."/>
            <person name="Haridas S."/>
            <person name="Kuo A."/>
            <person name="Salamov A."/>
            <person name="Ahrendt S.R."/>
            <person name="Lipzen A."/>
            <person name="Sullivan W."/>
            <person name="Andreopoulos W.B."/>
            <person name="Clum A."/>
            <person name="Lindquist E."/>
            <person name="Daum C."/>
            <person name="Ramamoorthy G.K."/>
            <person name="Gryganskyi A."/>
            <person name="Culley D."/>
            <person name="Magnuson J.K."/>
            <person name="James T.Y."/>
            <person name="O'Malley M.A."/>
            <person name="Stajich J.E."/>
            <person name="Spatafora J.W."/>
            <person name="Visel A."/>
            <person name="Grigoriev I.V."/>
        </authorList>
    </citation>
    <scope>NUCLEOTIDE SEQUENCE [LARGE SCALE GENOMIC DNA]</scope>
    <source>
        <strain evidence="5 6">CBS 931.73</strain>
    </source>
</reference>
<dbReference type="AlphaFoldDB" id="A0A1Y1WUJ2"/>
<dbReference type="Gene3D" id="1.25.10.10">
    <property type="entry name" value="Leucine-rich Repeat Variant"/>
    <property type="match status" value="1"/>
</dbReference>
<dbReference type="InterPro" id="IPR007701">
    <property type="entry name" value="Interferon-rel_develop_reg_N"/>
</dbReference>
<name>A0A1Y1WUJ2_9FUNG</name>
<dbReference type="InterPro" id="IPR016024">
    <property type="entry name" value="ARM-type_fold"/>
</dbReference>
<dbReference type="EMBL" id="MCFE01000902">
    <property type="protein sequence ID" value="ORX77075.1"/>
    <property type="molecule type" value="Genomic_DNA"/>
</dbReference>
<dbReference type="InterPro" id="IPR011989">
    <property type="entry name" value="ARM-like"/>
</dbReference>
<evidence type="ECO:0000256" key="1">
    <source>
        <dbReference type="ARBA" id="ARBA00008828"/>
    </source>
</evidence>
<keyword evidence="6" id="KW-1185">Reference proteome</keyword>
<feature type="compositionally biased region" description="Polar residues" evidence="3">
    <location>
        <begin position="18"/>
        <end position="33"/>
    </location>
</feature>
<dbReference type="Pfam" id="PF05004">
    <property type="entry name" value="IFRD"/>
    <property type="match status" value="1"/>
</dbReference>
<comment type="similarity">
    <text evidence="1">Belongs to the IFRD family.</text>
</comment>
<dbReference type="InterPro" id="IPR021133">
    <property type="entry name" value="HEAT_type_2"/>
</dbReference>
<dbReference type="InParanoid" id="A0A1Y1WUJ2"/>
<accession>A0A1Y1WUJ2</accession>
<dbReference type="InterPro" id="IPR039777">
    <property type="entry name" value="IFRD"/>
</dbReference>
<dbReference type="SUPFAM" id="SSF48371">
    <property type="entry name" value="ARM repeat"/>
    <property type="match status" value="1"/>
</dbReference>
<dbReference type="PANTHER" id="PTHR12354:SF1">
    <property type="entry name" value="INTERFERON-RELATED DEVELOPMENTAL REGULATOR 1"/>
    <property type="match status" value="1"/>
</dbReference>